<sequence>MAGLKSPSLFVGIVGLGVLLLVVVVGPTMITADPTDMDYTAILLPPGRGHPLGTDDLGRDLLSRVVHGGRISLAVGAATMVMTAGLGGLVGLGCGGLARLDAVVMRVMDVLMSFPSLLLALAIMASLGSSAFNVVVALSLAYTPRTARVVRSVVLGVRQEAYVEAARALGFSTPRILLRHVLPGAIPALVVQQTFIFAYAVLGEAGLSFVGVGIQPPTPSWGNIIGDARPIMQTAPWMVFFAGGAIMLCVLFLNLVGDGLREALDPKRRHVHT</sequence>
<keyword evidence="4 7" id="KW-0812">Transmembrane</keyword>
<keyword evidence="3" id="KW-1003">Cell membrane</keyword>
<evidence type="ECO:0000256" key="2">
    <source>
        <dbReference type="ARBA" id="ARBA00022448"/>
    </source>
</evidence>
<proteinExistence type="inferred from homology"/>
<feature type="domain" description="ABC transmembrane type-1" evidence="8">
    <location>
        <begin position="69"/>
        <end position="257"/>
    </location>
</feature>
<dbReference type="KEGG" id="bih:BIP78_1234"/>
<dbReference type="GO" id="GO:0055085">
    <property type="term" value="P:transmembrane transport"/>
    <property type="evidence" value="ECO:0007669"/>
    <property type="project" value="InterPro"/>
</dbReference>
<evidence type="ECO:0000256" key="4">
    <source>
        <dbReference type="ARBA" id="ARBA00022692"/>
    </source>
</evidence>
<evidence type="ECO:0000256" key="5">
    <source>
        <dbReference type="ARBA" id="ARBA00022989"/>
    </source>
</evidence>
<accession>A0A410FVR2</accession>
<evidence type="ECO:0000313" key="10">
    <source>
        <dbReference type="Proteomes" id="UP000287233"/>
    </source>
</evidence>
<gene>
    <name evidence="9" type="ORF">BIP78_1234</name>
</gene>
<name>A0A410FVR2_BIPS1</name>
<dbReference type="AlphaFoldDB" id="A0A410FVR2"/>
<dbReference type="GO" id="GO:0005886">
    <property type="term" value="C:plasma membrane"/>
    <property type="evidence" value="ECO:0007669"/>
    <property type="project" value="UniProtKB-SubCell"/>
</dbReference>
<dbReference type="InterPro" id="IPR050366">
    <property type="entry name" value="BP-dependent_transpt_permease"/>
</dbReference>
<dbReference type="Gene3D" id="1.10.3720.10">
    <property type="entry name" value="MetI-like"/>
    <property type="match status" value="1"/>
</dbReference>
<feature type="transmembrane region" description="Helical" evidence="7">
    <location>
        <begin position="6"/>
        <end position="30"/>
    </location>
</feature>
<dbReference type="SUPFAM" id="SSF161098">
    <property type="entry name" value="MetI-like"/>
    <property type="match status" value="1"/>
</dbReference>
<dbReference type="Pfam" id="PF00528">
    <property type="entry name" value="BPD_transp_1"/>
    <property type="match status" value="1"/>
</dbReference>
<keyword evidence="2 7" id="KW-0813">Transport</keyword>
<feature type="transmembrane region" description="Helical" evidence="7">
    <location>
        <begin position="118"/>
        <end position="142"/>
    </location>
</feature>
<evidence type="ECO:0000256" key="3">
    <source>
        <dbReference type="ARBA" id="ARBA00022475"/>
    </source>
</evidence>
<keyword evidence="6 7" id="KW-0472">Membrane</keyword>
<evidence type="ECO:0000256" key="7">
    <source>
        <dbReference type="RuleBase" id="RU363032"/>
    </source>
</evidence>
<feature type="transmembrane region" description="Helical" evidence="7">
    <location>
        <begin position="71"/>
        <end position="98"/>
    </location>
</feature>
<dbReference type="InterPro" id="IPR035906">
    <property type="entry name" value="MetI-like_sf"/>
</dbReference>
<reference evidence="10" key="1">
    <citation type="submission" date="2018-12" db="EMBL/GenBank/DDBJ databases">
        <title>Complete genome sequence of an uncultured bacterium of the candidate phylum Bipolaricaulota.</title>
        <authorList>
            <person name="Kadnikov V.V."/>
            <person name="Mardanov A.V."/>
            <person name="Beletsky A.V."/>
            <person name="Frank Y.A."/>
            <person name="Karnachuk O.V."/>
            <person name="Ravin N.V."/>
        </authorList>
    </citation>
    <scope>NUCLEOTIDE SEQUENCE [LARGE SCALE GENOMIC DNA]</scope>
</reference>
<evidence type="ECO:0000256" key="6">
    <source>
        <dbReference type="ARBA" id="ARBA00023136"/>
    </source>
</evidence>
<dbReference type="CDD" id="cd06261">
    <property type="entry name" value="TM_PBP2"/>
    <property type="match status" value="1"/>
</dbReference>
<keyword evidence="5 7" id="KW-1133">Transmembrane helix</keyword>
<dbReference type="EMBL" id="CP034928">
    <property type="protein sequence ID" value="QAA77000.1"/>
    <property type="molecule type" value="Genomic_DNA"/>
</dbReference>
<comment type="subcellular location">
    <subcellularLocation>
        <location evidence="1 7">Cell membrane</location>
        <topology evidence="1 7">Multi-pass membrane protein</topology>
    </subcellularLocation>
</comment>
<dbReference type="PANTHER" id="PTHR43386">
    <property type="entry name" value="OLIGOPEPTIDE TRANSPORT SYSTEM PERMEASE PROTEIN APPC"/>
    <property type="match status" value="1"/>
</dbReference>
<evidence type="ECO:0000313" key="9">
    <source>
        <dbReference type="EMBL" id="QAA77000.1"/>
    </source>
</evidence>
<dbReference type="InterPro" id="IPR000515">
    <property type="entry name" value="MetI-like"/>
</dbReference>
<protein>
    <submittedName>
        <fullName evidence="9">ABC transporter, permease protein 2 (Cluster 5, nickel/peptides/opines)</fullName>
    </submittedName>
</protein>
<organism evidence="9 10">
    <name type="scientific">Bipolaricaulis sibiricus</name>
    <dbReference type="NCBI Taxonomy" id="2501609"/>
    <lineage>
        <taxon>Bacteria</taxon>
        <taxon>Candidatus Bipolaricaulota</taxon>
        <taxon>Candidatus Bipolaricaulia</taxon>
        <taxon>Candidatus Bipolaricaulales</taxon>
        <taxon>Candidatus Bipolaricaulaceae</taxon>
        <taxon>Candidatus Bipolaricaulis</taxon>
    </lineage>
</organism>
<evidence type="ECO:0000256" key="1">
    <source>
        <dbReference type="ARBA" id="ARBA00004651"/>
    </source>
</evidence>
<dbReference type="PANTHER" id="PTHR43386:SF6">
    <property type="entry name" value="ABC TRANSPORTER PERMEASE PROTEIN"/>
    <property type="match status" value="1"/>
</dbReference>
<evidence type="ECO:0000259" key="8">
    <source>
        <dbReference type="PROSITE" id="PS50928"/>
    </source>
</evidence>
<comment type="similarity">
    <text evidence="7">Belongs to the binding-protein-dependent transport system permease family.</text>
</comment>
<dbReference type="PROSITE" id="PS50928">
    <property type="entry name" value="ABC_TM1"/>
    <property type="match status" value="1"/>
</dbReference>
<feature type="transmembrane region" description="Helical" evidence="7">
    <location>
        <begin position="237"/>
        <end position="260"/>
    </location>
</feature>
<dbReference type="Proteomes" id="UP000287233">
    <property type="component" value="Chromosome"/>
</dbReference>